<evidence type="ECO:0000313" key="3">
    <source>
        <dbReference type="EMBL" id="KAG1776616.1"/>
    </source>
</evidence>
<dbReference type="EMBL" id="JABBWD010000025">
    <property type="protein sequence ID" value="KAG1776616.1"/>
    <property type="molecule type" value="Genomic_DNA"/>
</dbReference>
<dbReference type="AlphaFoldDB" id="A0A9P6ZU91"/>
<feature type="region of interest" description="Disordered" evidence="1">
    <location>
        <begin position="24"/>
        <end position="45"/>
    </location>
</feature>
<evidence type="ECO:0000256" key="2">
    <source>
        <dbReference type="SAM" id="Phobius"/>
    </source>
</evidence>
<protein>
    <submittedName>
        <fullName evidence="3">Uncharacterized protein</fullName>
    </submittedName>
</protein>
<accession>A0A9P6ZU91</accession>
<organism evidence="3 4">
    <name type="scientific">Suillus placidus</name>
    <dbReference type="NCBI Taxonomy" id="48579"/>
    <lineage>
        <taxon>Eukaryota</taxon>
        <taxon>Fungi</taxon>
        <taxon>Dikarya</taxon>
        <taxon>Basidiomycota</taxon>
        <taxon>Agaricomycotina</taxon>
        <taxon>Agaricomycetes</taxon>
        <taxon>Agaricomycetidae</taxon>
        <taxon>Boletales</taxon>
        <taxon>Suillineae</taxon>
        <taxon>Suillaceae</taxon>
        <taxon>Suillus</taxon>
    </lineage>
</organism>
<keyword evidence="2" id="KW-0812">Transmembrane</keyword>
<keyword evidence="2" id="KW-1133">Transmembrane helix</keyword>
<proteinExistence type="predicted"/>
<name>A0A9P6ZU91_9AGAM</name>
<evidence type="ECO:0000256" key="1">
    <source>
        <dbReference type="SAM" id="MobiDB-lite"/>
    </source>
</evidence>
<reference evidence="3" key="1">
    <citation type="journal article" date="2020" name="New Phytol.">
        <title>Comparative genomics reveals dynamic genome evolution in host specialist ectomycorrhizal fungi.</title>
        <authorList>
            <person name="Lofgren L.A."/>
            <person name="Nguyen N.H."/>
            <person name="Vilgalys R."/>
            <person name="Ruytinx J."/>
            <person name="Liao H.L."/>
            <person name="Branco S."/>
            <person name="Kuo A."/>
            <person name="LaButti K."/>
            <person name="Lipzen A."/>
            <person name="Andreopoulos W."/>
            <person name="Pangilinan J."/>
            <person name="Riley R."/>
            <person name="Hundley H."/>
            <person name="Na H."/>
            <person name="Barry K."/>
            <person name="Grigoriev I.V."/>
            <person name="Stajich J.E."/>
            <person name="Kennedy P.G."/>
        </authorList>
    </citation>
    <scope>NUCLEOTIDE SEQUENCE</scope>
    <source>
        <strain evidence="3">DOB743</strain>
    </source>
</reference>
<gene>
    <name evidence="3" type="ORF">EV702DRAFT_1107795</name>
</gene>
<feature type="transmembrane region" description="Helical" evidence="2">
    <location>
        <begin position="134"/>
        <end position="158"/>
    </location>
</feature>
<keyword evidence="2" id="KW-0472">Membrane</keyword>
<sequence length="177" mass="19198">MLVILNDAVLEELGETAVSSASSIVEERFPESQDESQSMPSKPPASAVYVTTASSISTNTSSVKPRAGVGIPSQRRWLLYLSQLLVDQGPPGMKVLITQISLRLCELFGIKASLVRAASLLINGSRKGRKEPPLAYAALYYVWIFAVSLLQFITGISIGGHLHMWQNSSRSSGIRVH</sequence>
<evidence type="ECO:0000313" key="4">
    <source>
        <dbReference type="Proteomes" id="UP000714275"/>
    </source>
</evidence>
<keyword evidence="4" id="KW-1185">Reference proteome</keyword>
<comment type="caution">
    <text evidence="3">The sequence shown here is derived from an EMBL/GenBank/DDBJ whole genome shotgun (WGS) entry which is preliminary data.</text>
</comment>
<dbReference type="Proteomes" id="UP000714275">
    <property type="component" value="Unassembled WGS sequence"/>
</dbReference>
<dbReference type="OrthoDB" id="5632at2759"/>